<sequence>MGYVFYEGKWHKKVGFKPKLKGAIEEISSVIDSSDALKVSMDSLLKEALEIKYKGVKSFNLVLKQIDSSVFRAKLSNNELIIAIQNSYAPLFKRVHTTLSLVPLWVKFQGLHVGYWLREVLNKLECAVGKPLYIDKVIANSQKCIDYEGKPKYCNECLRFGHNIEECWYHVEKFVDTINEVLKTYPIKSGEEREDRRRPKGVKNIIRKLRESDPTLIIDHGRSGIEERNLIQPREGVENSHSAGNSMPFTPP</sequence>
<evidence type="ECO:0000313" key="3">
    <source>
        <dbReference type="Proteomes" id="UP000823775"/>
    </source>
</evidence>
<dbReference type="InterPro" id="IPR040256">
    <property type="entry name" value="At4g02000-like"/>
</dbReference>
<dbReference type="Proteomes" id="UP000823775">
    <property type="component" value="Unassembled WGS sequence"/>
</dbReference>
<evidence type="ECO:0008006" key="4">
    <source>
        <dbReference type="Google" id="ProtNLM"/>
    </source>
</evidence>
<organism evidence="2 3">
    <name type="scientific">Datura stramonium</name>
    <name type="common">Jimsonweed</name>
    <name type="synonym">Common thornapple</name>
    <dbReference type="NCBI Taxonomy" id="4076"/>
    <lineage>
        <taxon>Eukaryota</taxon>
        <taxon>Viridiplantae</taxon>
        <taxon>Streptophyta</taxon>
        <taxon>Embryophyta</taxon>
        <taxon>Tracheophyta</taxon>
        <taxon>Spermatophyta</taxon>
        <taxon>Magnoliopsida</taxon>
        <taxon>eudicotyledons</taxon>
        <taxon>Gunneridae</taxon>
        <taxon>Pentapetalae</taxon>
        <taxon>asterids</taxon>
        <taxon>lamiids</taxon>
        <taxon>Solanales</taxon>
        <taxon>Solanaceae</taxon>
        <taxon>Solanoideae</taxon>
        <taxon>Datureae</taxon>
        <taxon>Datura</taxon>
    </lineage>
</organism>
<dbReference type="PANTHER" id="PTHR31286">
    <property type="entry name" value="GLYCINE-RICH CELL WALL STRUCTURAL PROTEIN 1.8-LIKE"/>
    <property type="match status" value="1"/>
</dbReference>
<name>A0ABS8T1X4_DATST</name>
<gene>
    <name evidence="2" type="ORF">HAX54_000535</name>
</gene>
<dbReference type="EMBL" id="JACEIK010001015">
    <property type="protein sequence ID" value="MCD7465088.1"/>
    <property type="molecule type" value="Genomic_DNA"/>
</dbReference>
<protein>
    <recommendedName>
        <fullName evidence="4">DUF4283 domain-containing protein</fullName>
    </recommendedName>
</protein>
<evidence type="ECO:0000313" key="2">
    <source>
        <dbReference type="EMBL" id="MCD7465088.1"/>
    </source>
</evidence>
<reference evidence="2 3" key="1">
    <citation type="journal article" date="2021" name="BMC Genomics">
        <title>Datura genome reveals duplications of psychoactive alkaloid biosynthetic genes and high mutation rate following tissue culture.</title>
        <authorList>
            <person name="Rajewski A."/>
            <person name="Carter-House D."/>
            <person name="Stajich J."/>
            <person name="Litt A."/>
        </authorList>
    </citation>
    <scope>NUCLEOTIDE SEQUENCE [LARGE SCALE GENOMIC DNA]</scope>
    <source>
        <strain evidence="2">AR-01</strain>
    </source>
</reference>
<feature type="region of interest" description="Disordered" evidence="1">
    <location>
        <begin position="228"/>
        <end position="252"/>
    </location>
</feature>
<evidence type="ECO:0000256" key="1">
    <source>
        <dbReference type="SAM" id="MobiDB-lite"/>
    </source>
</evidence>
<keyword evidence="3" id="KW-1185">Reference proteome</keyword>
<dbReference type="PANTHER" id="PTHR31286:SF180">
    <property type="entry name" value="OS10G0362600 PROTEIN"/>
    <property type="match status" value="1"/>
</dbReference>
<comment type="caution">
    <text evidence="2">The sequence shown here is derived from an EMBL/GenBank/DDBJ whole genome shotgun (WGS) entry which is preliminary data.</text>
</comment>
<proteinExistence type="predicted"/>
<accession>A0ABS8T1X4</accession>
<feature type="compositionally biased region" description="Polar residues" evidence="1">
    <location>
        <begin position="239"/>
        <end position="252"/>
    </location>
</feature>